<dbReference type="AlphaFoldDB" id="A0A4R6DGI7"/>
<keyword evidence="1" id="KW-0812">Transmembrane</keyword>
<dbReference type="RefSeq" id="WP_133520397.1">
    <property type="nucleotide sequence ID" value="NZ_SNVW01000009.1"/>
</dbReference>
<evidence type="ECO:0000313" key="3">
    <source>
        <dbReference type="Proteomes" id="UP000295764"/>
    </source>
</evidence>
<reference evidence="2 3" key="1">
    <citation type="submission" date="2019-03" db="EMBL/GenBank/DDBJ databases">
        <title>Genomic analyses of the natural microbiome of Caenorhabditis elegans.</title>
        <authorList>
            <person name="Samuel B."/>
        </authorList>
    </citation>
    <scope>NUCLEOTIDE SEQUENCE [LARGE SCALE GENOMIC DNA]</scope>
    <source>
        <strain evidence="2 3">JUb65</strain>
    </source>
</reference>
<dbReference type="EMBL" id="SNVW01000009">
    <property type="protein sequence ID" value="TDN43138.1"/>
    <property type="molecule type" value="Genomic_DNA"/>
</dbReference>
<organism evidence="2 3">
    <name type="scientific">Curtobacterium flaccumfaciens</name>
    <dbReference type="NCBI Taxonomy" id="2035"/>
    <lineage>
        <taxon>Bacteria</taxon>
        <taxon>Bacillati</taxon>
        <taxon>Actinomycetota</taxon>
        <taxon>Actinomycetes</taxon>
        <taxon>Micrococcales</taxon>
        <taxon>Microbacteriaceae</taxon>
        <taxon>Curtobacterium</taxon>
    </lineage>
</organism>
<gene>
    <name evidence="2" type="ORF">EDF64_10961</name>
</gene>
<evidence type="ECO:0000313" key="2">
    <source>
        <dbReference type="EMBL" id="TDN43138.1"/>
    </source>
</evidence>
<keyword evidence="1" id="KW-1133">Transmembrane helix</keyword>
<sequence>MHRGIAWSTVAVVTLIVVVFSALLRVSSCADAAAGEGESVCTSGPAVGVPLLWGIVLVGAVVGAVAIWNAVRAFRAESR</sequence>
<keyword evidence="1" id="KW-0472">Membrane</keyword>
<feature type="transmembrane region" description="Helical" evidence="1">
    <location>
        <begin position="51"/>
        <end position="71"/>
    </location>
</feature>
<comment type="caution">
    <text evidence="2">The sequence shown here is derived from an EMBL/GenBank/DDBJ whole genome shotgun (WGS) entry which is preliminary data.</text>
</comment>
<evidence type="ECO:0000256" key="1">
    <source>
        <dbReference type="SAM" id="Phobius"/>
    </source>
</evidence>
<dbReference type="Proteomes" id="UP000295764">
    <property type="component" value="Unassembled WGS sequence"/>
</dbReference>
<name>A0A4R6DGI7_9MICO</name>
<accession>A0A4R6DGI7</accession>
<proteinExistence type="predicted"/>
<protein>
    <submittedName>
        <fullName evidence="2">Uncharacterized protein</fullName>
    </submittedName>
</protein>